<name>A0ABT1ZY93_9BURK</name>
<dbReference type="RefSeq" id="WP_258819393.1">
    <property type="nucleotide sequence ID" value="NZ_JANUGW010000025.1"/>
</dbReference>
<evidence type="ECO:0000313" key="2">
    <source>
        <dbReference type="EMBL" id="MCS0584849.1"/>
    </source>
</evidence>
<dbReference type="EMBL" id="JANUGW010000025">
    <property type="protein sequence ID" value="MCS0584849.1"/>
    <property type="molecule type" value="Genomic_DNA"/>
</dbReference>
<keyword evidence="3" id="KW-1185">Reference proteome</keyword>
<keyword evidence="1" id="KW-1133">Transmembrane helix</keyword>
<evidence type="ECO:0008006" key="4">
    <source>
        <dbReference type="Google" id="ProtNLM"/>
    </source>
</evidence>
<reference evidence="2 3" key="1">
    <citation type="submission" date="2022-08" db="EMBL/GenBank/DDBJ databases">
        <title>Reclassification of Massilia species as members of the genera Telluria, Duganella, Pseudoduganella, Mokoshia gen. nov. and Zemynaea gen. nov. using orthogonal and non-orthogonal genome-based approaches.</title>
        <authorList>
            <person name="Bowman J.P."/>
        </authorList>
    </citation>
    <scope>NUCLEOTIDE SEQUENCE [LARGE SCALE GENOMIC DNA]</scope>
    <source>
        <strain evidence="2 3">JCM 31316</strain>
    </source>
</reference>
<accession>A0ABT1ZY93</accession>
<feature type="transmembrane region" description="Helical" evidence="1">
    <location>
        <begin position="146"/>
        <end position="165"/>
    </location>
</feature>
<organism evidence="2 3">
    <name type="scientific">Massilia pinisoli</name>
    <dbReference type="NCBI Taxonomy" id="1772194"/>
    <lineage>
        <taxon>Bacteria</taxon>
        <taxon>Pseudomonadati</taxon>
        <taxon>Pseudomonadota</taxon>
        <taxon>Betaproteobacteria</taxon>
        <taxon>Burkholderiales</taxon>
        <taxon>Oxalobacteraceae</taxon>
        <taxon>Telluria group</taxon>
        <taxon>Massilia</taxon>
    </lineage>
</organism>
<protein>
    <recommendedName>
        <fullName evidence="4">Tripartite tricarboxylate transporter TctB family protein</fullName>
    </recommendedName>
</protein>
<keyword evidence="1" id="KW-0812">Transmembrane</keyword>
<comment type="caution">
    <text evidence="2">The sequence shown here is derived from an EMBL/GenBank/DDBJ whole genome shotgun (WGS) entry which is preliminary data.</text>
</comment>
<keyword evidence="1" id="KW-0472">Membrane</keyword>
<sequence>MTNAEHVAIGLDIVGFFLVTTDLYGSRLEKLGENFHSSETTRSLIRPITFGGALATPAYGFLGTVALYIAILATGGTFKHLLSLFGFYLDDVWRELGWLHRLANTAVMGIVAFYAWLFAFGALTVALGVPLTLFYKASERLGFKRALIVLGALCFVASKVLTIAATSQ</sequence>
<evidence type="ECO:0000313" key="3">
    <source>
        <dbReference type="Proteomes" id="UP001204151"/>
    </source>
</evidence>
<feature type="transmembrane region" description="Helical" evidence="1">
    <location>
        <begin position="44"/>
        <end position="71"/>
    </location>
</feature>
<dbReference type="Proteomes" id="UP001204151">
    <property type="component" value="Unassembled WGS sequence"/>
</dbReference>
<gene>
    <name evidence="2" type="ORF">NX784_24995</name>
</gene>
<proteinExistence type="predicted"/>
<evidence type="ECO:0000256" key="1">
    <source>
        <dbReference type="SAM" id="Phobius"/>
    </source>
</evidence>
<feature type="transmembrane region" description="Helical" evidence="1">
    <location>
        <begin position="106"/>
        <end position="134"/>
    </location>
</feature>